<dbReference type="OrthoDB" id="2801588at2759"/>
<reference evidence="1 2" key="1">
    <citation type="journal article" date="2012" name="Science">
        <title>The Paleozoic origin of enzymatic lignin decomposition reconstructed from 31 fungal genomes.</title>
        <authorList>
            <person name="Floudas D."/>
            <person name="Binder M."/>
            <person name="Riley R."/>
            <person name="Barry K."/>
            <person name="Blanchette R.A."/>
            <person name="Henrissat B."/>
            <person name="Martinez A.T."/>
            <person name="Otillar R."/>
            <person name="Spatafora J.W."/>
            <person name="Yadav J.S."/>
            <person name="Aerts A."/>
            <person name="Benoit I."/>
            <person name="Boyd A."/>
            <person name="Carlson A."/>
            <person name="Copeland A."/>
            <person name="Coutinho P.M."/>
            <person name="de Vries R.P."/>
            <person name="Ferreira P."/>
            <person name="Findley K."/>
            <person name="Foster B."/>
            <person name="Gaskell J."/>
            <person name="Glotzer D."/>
            <person name="Gorecki P."/>
            <person name="Heitman J."/>
            <person name="Hesse C."/>
            <person name="Hori C."/>
            <person name="Igarashi K."/>
            <person name="Jurgens J.A."/>
            <person name="Kallen N."/>
            <person name="Kersten P."/>
            <person name="Kohler A."/>
            <person name="Kuees U."/>
            <person name="Kumar T.K.A."/>
            <person name="Kuo A."/>
            <person name="LaButti K."/>
            <person name="Larrondo L.F."/>
            <person name="Lindquist E."/>
            <person name="Ling A."/>
            <person name="Lombard V."/>
            <person name="Lucas S."/>
            <person name="Lundell T."/>
            <person name="Martin R."/>
            <person name="McLaughlin D.J."/>
            <person name="Morgenstern I."/>
            <person name="Morin E."/>
            <person name="Murat C."/>
            <person name="Nagy L.G."/>
            <person name="Nolan M."/>
            <person name="Ohm R.A."/>
            <person name="Patyshakuliyeva A."/>
            <person name="Rokas A."/>
            <person name="Ruiz-Duenas F.J."/>
            <person name="Sabat G."/>
            <person name="Salamov A."/>
            <person name="Samejima M."/>
            <person name="Schmutz J."/>
            <person name="Slot J.C."/>
            <person name="St John F."/>
            <person name="Stenlid J."/>
            <person name="Sun H."/>
            <person name="Sun S."/>
            <person name="Syed K."/>
            <person name="Tsang A."/>
            <person name="Wiebenga A."/>
            <person name="Young D."/>
            <person name="Pisabarro A."/>
            <person name="Eastwood D.C."/>
            <person name="Martin F."/>
            <person name="Cullen D."/>
            <person name="Grigoriev I.V."/>
            <person name="Hibbett D.S."/>
        </authorList>
    </citation>
    <scope>NUCLEOTIDE SEQUENCE</scope>
    <source>
        <strain evidence="2">FP-58527</strain>
    </source>
</reference>
<protein>
    <recommendedName>
        <fullName evidence="3">F-box domain-containing protein</fullName>
    </recommendedName>
</protein>
<organism evidence="1 2">
    <name type="scientific">Fomitopsis schrenkii</name>
    <name type="common">Brown rot fungus</name>
    <dbReference type="NCBI Taxonomy" id="2126942"/>
    <lineage>
        <taxon>Eukaryota</taxon>
        <taxon>Fungi</taxon>
        <taxon>Dikarya</taxon>
        <taxon>Basidiomycota</taxon>
        <taxon>Agaricomycotina</taxon>
        <taxon>Agaricomycetes</taxon>
        <taxon>Polyporales</taxon>
        <taxon>Fomitopsis</taxon>
    </lineage>
</organism>
<evidence type="ECO:0000313" key="1">
    <source>
        <dbReference type="EMBL" id="EPT02396.1"/>
    </source>
</evidence>
<dbReference type="InParanoid" id="S8FM39"/>
<dbReference type="STRING" id="743788.S8FM39"/>
<accession>S8FM39</accession>
<gene>
    <name evidence="1" type="ORF">FOMPIDRAFT_1048073</name>
</gene>
<dbReference type="AlphaFoldDB" id="S8FM39"/>
<name>S8FM39_FOMSC</name>
<dbReference type="Proteomes" id="UP000015241">
    <property type="component" value="Unassembled WGS sequence"/>
</dbReference>
<dbReference type="EMBL" id="KE504136">
    <property type="protein sequence ID" value="EPT02396.1"/>
    <property type="molecule type" value="Genomic_DNA"/>
</dbReference>
<keyword evidence="2" id="KW-1185">Reference proteome</keyword>
<evidence type="ECO:0008006" key="3">
    <source>
        <dbReference type="Google" id="ProtNLM"/>
    </source>
</evidence>
<sequence length="441" mass="49576">MPPKRRRDINSDVVALVIDHLEGDPRSLLACALTHKTWYPHAMKVLYATIRIRSRRACDALRARHTQPIDHCVAYTKVLEIHEESTGRFARWAILRLSDLPFLSLKRLVLTGIDYASGDDSPHPFWQVHGSLCRFGSVTTLELVKCTFPTFRHFLKLISSVPQLRRLKLAGLCAAAIPSILADAPVTTASRGLKLEELDMKGLSGRNLEHELLTWLSSDGGDGWAHTANLHVLRIRPAPLSQPNNWDATICDSITNVLDALAPLALTELAIPCMSQVRANLVGYKQLQSLTLFLRGDYYGDWERVCERAELTFLTLNAPSLRRLTLVLAVTVSSIKPWAKDGLSPLWVRLNTMVTAGHLARIEAAHIDFEWHAYREFGSSDLVILQRRMEGDVKRLKWHAQRILTVGHTENFFFRPTIQSAEGIVSSILQIGAWVSRIRGV</sequence>
<proteinExistence type="predicted"/>
<evidence type="ECO:0000313" key="2">
    <source>
        <dbReference type="Proteomes" id="UP000015241"/>
    </source>
</evidence>
<dbReference type="HOGENOM" id="CLU_621178_0_0_1"/>